<evidence type="ECO:0000259" key="1">
    <source>
        <dbReference type="Pfam" id="PF13417"/>
    </source>
</evidence>
<dbReference type="SUPFAM" id="SSF52833">
    <property type="entry name" value="Thioredoxin-like"/>
    <property type="match status" value="1"/>
</dbReference>
<dbReference type="AlphaFoldDB" id="A0AAD7FH26"/>
<proteinExistence type="predicted"/>
<dbReference type="Pfam" id="PF13417">
    <property type="entry name" value="GST_N_3"/>
    <property type="match status" value="1"/>
</dbReference>
<accession>A0AAD7FH26</accession>
<keyword evidence="3" id="KW-1185">Reference proteome</keyword>
<reference evidence="2" key="1">
    <citation type="submission" date="2023-03" db="EMBL/GenBank/DDBJ databases">
        <title>Massive genome expansion in bonnet fungi (Mycena s.s.) driven by repeated elements and novel gene families across ecological guilds.</title>
        <authorList>
            <consortium name="Lawrence Berkeley National Laboratory"/>
            <person name="Harder C.B."/>
            <person name="Miyauchi S."/>
            <person name="Viragh M."/>
            <person name="Kuo A."/>
            <person name="Thoen E."/>
            <person name="Andreopoulos B."/>
            <person name="Lu D."/>
            <person name="Skrede I."/>
            <person name="Drula E."/>
            <person name="Henrissat B."/>
            <person name="Morin E."/>
            <person name="Kohler A."/>
            <person name="Barry K."/>
            <person name="LaButti K."/>
            <person name="Morin E."/>
            <person name="Salamov A."/>
            <person name="Lipzen A."/>
            <person name="Mereny Z."/>
            <person name="Hegedus B."/>
            <person name="Baldrian P."/>
            <person name="Stursova M."/>
            <person name="Weitz H."/>
            <person name="Taylor A."/>
            <person name="Grigoriev I.V."/>
            <person name="Nagy L.G."/>
            <person name="Martin F."/>
            <person name="Kauserud H."/>
        </authorList>
    </citation>
    <scope>NUCLEOTIDE SEQUENCE</scope>
    <source>
        <strain evidence="2">9284</strain>
    </source>
</reference>
<organism evidence="2 3">
    <name type="scientific">Roridomyces roridus</name>
    <dbReference type="NCBI Taxonomy" id="1738132"/>
    <lineage>
        <taxon>Eukaryota</taxon>
        <taxon>Fungi</taxon>
        <taxon>Dikarya</taxon>
        <taxon>Basidiomycota</taxon>
        <taxon>Agaricomycotina</taxon>
        <taxon>Agaricomycetes</taxon>
        <taxon>Agaricomycetidae</taxon>
        <taxon>Agaricales</taxon>
        <taxon>Marasmiineae</taxon>
        <taxon>Mycenaceae</taxon>
        <taxon>Roridomyces</taxon>
    </lineage>
</organism>
<dbReference type="InterPro" id="IPR004045">
    <property type="entry name" value="Glutathione_S-Trfase_N"/>
</dbReference>
<dbReference type="InterPro" id="IPR036249">
    <property type="entry name" value="Thioredoxin-like_sf"/>
</dbReference>
<dbReference type="Gene3D" id="3.40.30.110">
    <property type="match status" value="2"/>
</dbReference>
<evidence type="ECO:0000313" key="3">
    <source>
        <dbReference type="Proteomes" id="UP001221142"/>
    </source>
</evidence>
<evidence type="ECO:0000313" key="2">
    <source>
        <dbReference type="EMBL" id="KAJ7619694.1"/>
    </source>
</evidence>
<dbReference type="Proteomes" id="UP001221142">
    <property type="component" value="Unassembled WGS sequence"/>
</dbReference>
<sequence>MSVILYRYDMSPFSKKISHVCLVKKNPQRWVTVSPIMPRSEITDTLGIGHRRIPILAIGRDVYLDTSLIASALERRFSAGNTYGTIFPPRKGSTSCSDAALMKIFSKWWADEHLFMTLVQLVLWDQAPEPFVADRATLLGGIPVEELKAKRPATTSKVAAQFALLEAQLADWPNFLCVWSKENWAGSENQLLDEGMTQFPHICAWMDRMEEHIGALEAAQPVTRLTSDEAIAEIAKGDVEPEDVVGFQEAEAARLGFKRGDLVSVVIDGPGNIPTIGPLIALNQEEIVIEIEGQAGVLRCHFPRVFFTATKV</sequence>
<protein>
    <recommendedName>
        <fullName evidence="1">GST N-terminal domain-containing protein</fullName>
    </recommendedName>
</protein>
<comment type="caution">
    <text evidence="2">The sequence shown here is derived from an EMBL/GenBank/DDBJ whole genome shotgun (WGS) entry which is preliminary data.</text>
</comment>
<feature type="domain" description="GST N-terminal" evidence="1">
    <location>
        <begin position="5"/>
        <end position="78"/>
    </location>
</feature>
<gene>
    <name evidence="2" type="ORF">FB45DRAFT_1007211</name>
</gene>
<dbReference type="EMBL" id="JARKIF010000018">
    <property type="protein sequence ID" value="KAJ7619694.1"/>
    <property type="molecule type" value="Genomic_DNA"/>
</dbReference>
<dbReference type="Gene3D" id="1.20.1050.10">
    <property type="match status" value="1"/>
</dbReference>
<name>A0AAD7FH26_9AGAR</name>